<dbReference type="PANTHER" id="PTHR33142">
    <property type="entry name" value="CYCLIN-DEPENDENT PROTEIN KINASE INHIBITOR SMR13"/>
    <property type="match status" value="1"/>
</dbReference>
<dbReference type="OrthoDB" id="1933617at2759"/>
<dbReference type="PANTHER" id="PTHR33142:SF15">
    <property type="entry name" value="CYCLIN-DEPENDENT PROTEIN KINASE INHIBITOR SMR4"/>
    <property type="match status" value="1"/>
</dbReference>
<reference evidence="4" key="1">
    <citation type="journal article" date="2017" name="Nature">
        <title>The sunflower genome provides insights into oil metabolism, flowering and Asterid evolution.</title>
        <authorList>
            <person name="Badouin H."/>
            <person name="Gouzy J."/>
            <person name="Grassa C.J."/>
            <person name="Murat F."/>
            <person name="Staton S.E."/>
            <person name="Cottret L."/>
            <person name="Lelandais-Briere C."/>
            <person name="Owens G.L."/>
            <person name="Carrere S."/>
            <person name="Mayjonade B."/>
            <person name="Legrand L."/>
            <person name="Gill N."/>
            <person name="Kane N.C."/>
            <person name="Bowers J.E."/>
            <person name="Hubner S."/>
            <person name="Bellec A."/>
            <person name="Berard A."/>
            <person name="Berges H."/>
            <person name="Blanchet N."/>
            <person name="Boniface M.C."/>
            <person name="Brunel D."/>
            <person name="Catrice O."/>
            <person name="Chaidir N."/>
            <person name="Claudel C."/>
            <person name="Donnadieu C."/>
            <person name="Faraut T."/>
            <person name="Fievet G."/>
            <person name="Helmstetter N."/>
            <person name="King M."/>
            <person name="Knapp S.J."/>
            <person name="Lai Z."/>
            <person name="Le Paslier M.C."/>
            <person name="Lippi Y."/>
            <person name="Lorenzon L."/>
            <person name="Mandel J.R."/>
            <person name="Marage G."/>
            <person name="Marchand G."/>
            <person name="Marquand E."/>
            <person name="Bret-Mestries E."/>
            <person name="Morien E."/>
            <person name="Nambeesan S."/>
            <person name="Nguyen T."/>
            <person name="Pegot-Espagnet P."/>
            <person name="Pouilly N."/>
            <person name="Raftis F."/>
            <person name="Sallet E."/>
            <person name="Schiex T."/>
            <person name="Thomas J."/>
            <person name="Vandecasteele C."/>
            <person name="Vares D."/>
            <person name="Vear F."/>
            <person name="Vautrin S."/>
            <person name="Crespi M."/>
            <person name="Mangin B."/>
            <person name="Burke J.M."/>
            <person name="Salse J."/>
            <person name="Munos S."/>
            <person name="Vincourt P."/>
            <person name="Rieseberg L.H."/>
            <person name="Langlade N.B."/>
        </authorList>
    </citation>
    <scope>NUCLEOTIDE SEQUENCE</scope>
    <source>
        <tissue evidence="4">Leaves</tissue>
    </source>
</reference>
<dbReference type="InterPro" id="IPR040389">
    <property type="entry name" value="SMR"/>
</dbReference>
<evidence type="ECO:0000313" key="5">
    <source>
        <dbReference type="Proteomes" id="UP000215914"/>
    </source>
</evidence>
<comment type="caution">
    <text evidence="4">The sequence shown here is derived from an EMBL/GenBank/DDBJ whole genome shotgun (WGS) entry which is preliminary data.</text>
</comment>
<evidence type="ECO:0000256" key="3">
    <source>
        <dbReference type="SAM" id="MobiDB-lite"/>
    </source>
</evidence>
<evidence type="ECO:0000256" key="1">
    <source>
        <dbReference type="ARBA" id="ARBA00023013"/>
    </source>
</evidence>
<feature type="region of interest" description="Disordered" evidence="3">
    <location>
        <begin position="68"/>
        <end position="89"/>
    </location>
</feature>
<evidence type="ECO:0000313" key="4">
    <source>
        <dbReference type="EMBL" id="KAF5804526.1"/>
    </source>
</evidence>
<protein>
    <submittedName>
        <fullName evidence="4">Cyclin-dependent protein kinase inhibitor SMR</fullName>
    </submittedName>
</protein>
<keyword evidence="5" id="KW-1185">Reference proteome</keyword>
<name>A0A9K3IXL6_HELAN</name>
<evidence type="ECO:0000256" key="2">
    <source>
        <dbReference type="ARBA" id="ARBA00023306"/>
    </source>
</evidence>
<dbReference type="EMBL" id="MNCJ02000320">
    <property type="protein sequence ID" value="KAF5804526.1"/>
    <property type="molecule type" value="Genomic_DNA"/>
</dbReference>
<accession>A0A9K3IXL6</accession>
<dbReference type="GO" id="GO:0004860">
    <property type="term" value="F:protein kinase inhibitor activity"/>
    <property type="evidence" value="ECO:0007669"/>
    <property type="project" value="UniProtKB-KW"/>
</dbReference>
<organism evidence="4 5">
    <name type="scientific">Helianthus annuus</name>
    <name type="common">Common sunflower</name>
    <dbReference type="NCBI Taxonomy" id="4232"/>
    <lineage>
        <taxon>Eukaryota</taxon>
        <taxon>Viridiplantae</taxon>
        <taxon>Streptophyta</taxon>
        <taxon>Embryophyta</taxon>
        <taxon>Tracheophyta</taxon>
        <taxon>Spermatophyta</taxon>
        <taxon>Magnoliopsida</taxon>
        <taxon>eudicotyledons</taxon>
        <taxon>Gunneridae</taxon>
        <taxon>Pentapetalae</taxon>
        <taxon>asterids</taxon>
        <taxon>campanulids</taxon>
        <taxon>Asterales</taxon>
        <taxon>Asteraceae</taxon>
        <taxon>Asteroideae</taxon>
        <taxon>Heliantheae alliance</taxon>
        <taxon>Heliantheae</taxon>
        <taxon>Helianthus</taxon>
    </lineage>
</organism>
<sequence length="171" mass="18568">MATSNLDPLIVSLLGSDNPKHPDIRYHQCNSSSSLSSQTPYATNDDIHKDQNINLLLSGGLKIQVPSSDGEFKFSNDEEDPKTPRSTEHRIPVTAACPPAPRKATRVPVTGKRKTTGFFPVVRVPADFIVYVDAMLALNEAVYVPDIVVGDLGNADRAKKLKLLPAPAHDI</sequence>
<dbReference type="AlphaFoldDB" id="A0A9K3IXL6"/>
<feature type="compositionally biased region" description="Basic and acidic residues" evidence="3">
    <location>
        <begin position="70"/>
        <end position="89"/>
    </location>
</feature>
<dbReference type="GO" id="GO:0032875">
    <property type="term" value="P:regulation of DNA endoreduplication"/>
    <property type="evidence" value="ECO:0007669"/>
    <property type="project" value="InterPro"/>
</dbReference>
<proteinExistence type="predicted"/>
<keyword evidence="2" id="KW-0131">Cell cycle</keyword>
<gene>
    <name evidence="4" type="ORF">HanXRQr2_Chr05g0198051</name>
</gene>
<dbReference type="Proteomes" id="UP000215914">
    <property type="component" value="Unassembled WGS sequence"/>
</dbReference>
<reference evidence="4" key="2">
    <citation type="submission" date="2020-06" db="EMBL/GenBank/DDBJ databases">
        <title>Helianthus annuus Genome sequencing and assembly Release 2.</title>
        <authorList>
            <person name="Gouzy J."/>
            <person name="Langlade N."/>
            <person name="Munos S."/>
        </authorList>
    </citation>
    <scope>NUCLEOTIDE SEQUENCE</scope>
    <source>
        <tissue evidence="4">Leaves</tissue>
    </source>
</reference>
<keyword evidence="1" id="KW-0649">Protein kinase inhibitor</keyword>
<dbReference type="Gramene" id="mRNA:HanXRQr2_Chr05g0198051">
    <property type="protein sequence ID" value="CDS:HanXRQr2_Chr05g0198051.1"/>
    <property type="gene ID" value="HanXRQr2_Chr05g0198051"/>
</dbReference>